<dbReference type="AlphaFoldDB" id="A0A645GBZ3"/>
<sequence>MRQHADAEQPLDRCAPQLMRLCRVARRRHQHVHRPADLARLAHHRHRLAHHRGQYHQIAASSAQACHLCGKIGGPPLVAGFLHQCQTQAPQAGIHPLHHLEPIVVILVKQAAALVTTGLHHVADSRLHEVLVGRKNLELERMQRGIGGLVR</sequence>
<gene>
    <name evidence="1" type="ORF">SDC9_168934</name>
</gene>
<name>A0A645GBZ3_9ZZZZ</name>
<accession>A0A645GBZ3</accession>
<evidence type="ECO:0000313" key="1">
    <source>
        <dbReference type="EMBL" id="MPN21554.1"/>
    </source>
</evidence>
<dbReference type="EMBL" id="VSSQ01069558">
    <property type="protein sequence ID" value="MPN21554.1"/>
    <property type="molecule type" value="Genomic_DNA"/>
</dbReference>
<organism evidence="1">
    <name type="scientific">bioreactor metagenome</name>
    <dbReference type="NCBI Taxonomy" id="1076179"/>
    <lineage>
        <taxon>unclassified sequences</taxon>
        <taxon>metagenomes</taxon>
        <taxon>ecological metagenomes</taxon>
    </lineage>
</organism>
<comment type="caution">
    <text evidence="1">The sequence shown here is derived from an EMBL/GenBank/DDBJ whole genome shotgun (WGS) entry which is preliminary data.</text>
</comment>
<reference evidence="1" key="1">
    <citation type="submission" date="2019-08" db="EMBL/GenBank/DDBJ databases">
        <authorList>
            <person name="Kucharzyk K."/>
            <person name="Murdoch R.W."/>
            <person name="Higgins S."/>
            <person name="Loffler F."/>
        </authorList>
    </citation>
    <scope>NUCLEOTIDE SEQUENCE</scope>
</reference>
<proteinExistence type="predicted"/>
<protein>
    <submittedName>
        <fullName evidence="1">Uncharacterized protein</fullName>
    </submittedName>
</protein>